<evidence type="ECO:0000256" key="1">
    <source>
        <dbReference type="SAM" id="Phobius"/>
    </source>
</evidence>
<evidence type="ECO:0000313" key="2">
    <source>
        <dbReference type="EMBL" id="TDT61081.1"/>
    </source>
</evidence>
<proteinExistence type="predicted"/>
<keyword evidence="1" id="KW-1133">Transmembrane helix</keyword>
<feature type="transmembrane region" description="Helical" evidence="1">
    <location>
        <begin position="428"/>
        <end position="445"/>
    </location>
</feature>
<protein>
    <submittedName>
        <fullName evidence="2">Uncharacterized protein</fullName>
    </submittedName>
</protein>
<keyword evidence="3" id="KW-1185">Reference proteome</keyword>
<evidence type="ECO:0000313" key="3">
    <source>
        <dbReference type="Proteomes" id="UP000295325"/>
    </source>
</evidence>
<dbReference type="OrthoDB" id="1884928at2"/>
<name>A0A4R7KPN6_9CLOT</name>
<feature type="transmembrane region" description="Helical" evidence="1">
    <location>
        <begin position="7"/>
        <end position="23"/>
    </location>
</feature>
<accession>A0A4R7KPN6</accession>
<keyword evidence="1" id="KW-0472">Membrane</keyword>
<reference evidence="2 3" key="1">
    <citation type="submission" date="2019-03" db="EMBL/GenBank/DDBJ databases">
        <title>Genomic Encyclopedia of Type Strains, Phase IV (KMG-IV): sequencing the most valuable type-strain genomes for metagenomic binning, comparative biology and taxonomic classification.</title>
        <authorList>
            <person name="Goeker M."/>
        </authorList>
    </citation>
    <scope>NUCLEOTIDE SEQUENCE [LARGE SCALE GENOMIC DNA]</scope>
    <source>
        <strain evidence="2 3">DSM 24455</strain>
    </source>
</reference>
<gene>
    <name evidence="2" type="ORF">EDD71_10996</name>
</gene>
<feature type="transmembrane region" description="Helical" evidence="1">
    <location>
        <begin position="465"/>
        <end position="484"/>
    </location>
</feature>
<organism evidence="2 3">
    <name type="scientific">Fonticella tunisiensis</name>
    <dbReference type="NCBI Taxonomy" id="1096341"/>
    <lineage>
        <taxon>Bacteria</taxon>
        <taxon>Bacillati</taxon>
        <taxon>Bacillota</taxon>
        <taxon>Clostridia</taxon>
        <taxon>Eubacteriales</taxon>
        <taxon>Clostridiaceae</taxon>
        <taxon>Fonticella</taxon>
    </lineage>
</organism>
<feature type="transmembrane region" description="Helical" evidence="1">
    <location>
        <begin position="496"/>
        <end position="517"/>
    </location>
</feature>
<comment type="caution">
    <text evidence="2">The sequence shown here is derived from an EMBL/GenBank/DDBJ whole genome shotgun (WGS) entry which is preliminary data.</text>
</comment>
<feature type="transmembrane region" description="Helical" evidence="1">
    <location>
        <begin position="393"/>
        <end position="416"/>
    </location>
</feature>
<dbReference type="EMBL" id="SOAZ01000009">
    <property type="protein sequence ID" value="TDT61081.1"/>
    <property type="molecule type" value="Genomic_DNA"/>
</dbReference>
<dbReference type="AlphaFoldDB" id="A0A4R7KPN6"/>
<keyword evidence="1" id="KW-0812">Transmembrane</keyword>
<sequence length="518" mass="58748">MKKQSFRLAFGIMLILILIFHFFQNYNIKIQPPSNKWGKEVLISQGRIKSHPKIIKVNDNYVLAHDDGDKIRVFILDKLGNKLKEQTVEANDTLVRNLNLLYDGKNIYINWIITNNGVKILNNIKLDDSLKSVESWYEKDIDESVQIDNDVFAISSGNKIEVRNIRTNETTSVKADISGYLTAAKTKEGYIVAFLDNDQNFKYFTIVNSRASSVMPAGRVNKDNFEVFNGTAIGVDDKYGYILIESKNRGQFGKVKILSFKLDGSGYQTKDLNIDFINYIYNPISLPQGDGAEFMAGSERIYGKKNAQYDIIDFVFKDGKISEYNFVTRTKEATVFPAWADGTAIFCDYFGNDKYNVYMTSMDDSFKERFNGIRSSEVKEAAGDTLVQAIYSLAYLFVLGMRWILIGEVLASTMTLFAHALTRGKKKIFFSATYIFTALIKLYVINKVFYTQYRGLMSGVLSTPAAGAAAALILSFVTFLYGYIEYNRDMDSMPIISYTKSVLIDAVLTLMLFVPFIF</sequence>
<dbReference type="Proteomes" id="UP000295325">
    <property type="component" value="Unassembled WGS sequence"/>
</dbReference>
<dbReference type="RefSeq" id="WP_133628045.1">
    <property type="nucleotide sequence ID" value="NZ_SOAZ01000009.1"/>
</dbReference>